<dbReference type="Pfam" id="PF02872">
    <property type="entry name" value="5_nucleotid_C"/>
    <property type="match status" value="1"/>
</dbReference>
<dbReference type="SUPFAM" id="SSF56300">
    <property type="entry name" value="Metallo-dependent phosphatases"/>
    <property type="match status" value="1"/>
</dbReference>
<dbReference type="PANTHER" id="PTHR11575">
    <property type="entry name" value="5'-NUCLEOTIDASE-RELATED"/>
    <property type="match status" value="1"/>
</dbReference>
<comment type="similarity">
    <text evidence="2">Belongs to the 5'-nucleotidase family.</text>
</comment>
<protein>
    <submittedName>
        <fullName evidence="5">5'-nucleotidase</fullName>
    </submittedName>
</protein>
<dbReference type="Gene3D" id="3.90.780.10">
    <property type="entry name" value="5'-Nucleotidase, C-terminal domain"/>
    <property type="match status" value="1"/>
</dbReference>
<dbReference type="Gene3D" id="3.60.21.10">
    <property type="match status" value="1"/>
</dbReference>
<dbReference type="InterPro" id="IPR036907">
    <property type="entry name" value="5'-Nucleotdase_C_sf"/>
</dbReference>
<dbReference type="GO" id="GO:0000166">
    <property type="term" value="F:nucleotide binding"/>
    <property type="evidence" value="ECO:0007669"/>
    <property type="project" value="UniProtKB-KW"/>
</dbReference>
<dbReference type="GO" id="GO:0008253">
    <property type="term" value="F:5'-nucleotidase activity"/>
    <property type="evidence" value="ECO:0007669"/>
    <property type="project" value="TreeGrafter"/>
</dbReference>
<name>A0A8J3NAD3_9ACTN</name>
<comment type="caution">
    <text evidence="5">The sequence shown here is derived from an EMBL/GenBank/DDBJ whole genome shotgun (WGS) entry which is preliminary data.</text>
</comment>
<dbReference type="Pfam" id="PF00149">
    <property type="entry name" value="Metallophos"/>
    <property type="match status" value="1"/>
</dbReference>
<feature type="domain" description="5'-Nucleotidase C-terminal" evidence="4">
    <location>
        <begin position="382"/>
        <end position="534"/>
    </location>
</feature>
<feature type="domain" description="Calcineurin-like phosphoesterase" evidence="3">
    <location>
        <begin position="33"/>
        <end position="298"/>
    </location>
</feature>
<evidence type="ECO:0000256" key="1">
    <source>
        <dbReference type="ARBA" id="ARBA00022729"/>
    </source>
</evidence>
<dbReference type="PANTHER" id="PTHR11575:SF24">
    <property type="entry name" value="5'-NUCLEOTIDASE"/>
    <property type="match status" value="1"/>
</dbReference>
<dbReference type="GO" id="GO:0009166">
    <property type="term" value="P:nucleotide catabolic process"/>
    <property type="evidence" value="ECO:0007669"/>
    <property type="project" value="InterPro"/>
</dbReference>
<dbReference type="PRINTS" id="PR01607">
    <property type="entry name" value="APYRASEFAMLY"/>
</dbReference>
<sequence length="591" mass="62909">MACVAAVCALLAGGTPAAAGEADREIPVQLLDVTDLHGQLQPTGVAPVTNPDGTKSAVGGLAYLATHLAQLRTGQRNSITFSTGDNFTGWEQDSFWLRGEPIVEFLNQQHVRFATVGNHELDSRPEWLTDHMVDGACGGEYGTVGVASCFPDSTGRRYHGTDFPYSSANIVDKRTGRPIAPPYVVETVRNDAGRAARIGFINLTVPDTVGNLRTILSFNPSLAALDEVRTADHYAQVLQSQGVQAIVLNIHDGGVPKSGTPYDSCSDIDSSLEWGMGMAVAKAVTPAIDAVFTGHQHQLFNCVVDDPAGNPRPVIEAGAYGQAVAAMSLTLDADTGDVDRSRTVAHNIANTHDVTPDPTTQAMVDHWSGYFAGYQQTTVGAVAADVTAARNPAGESTMGDAVADMELWEGQRDPHAADLALVKQIFLPPDLTYAPGQVPGDSPGRVLFAEVAGSPGGQSQPVVNADLTGDQLRAVLEQQWRTDASGATVFTPLAVSRNVTCTYDTSRPVGDRVRAVRVAGRPLAPGRTYRVAASVTFFEGPVYAQDTAYPAAAAATRHYRLPDEDRFAWVDYLRHVGVLRPPDTDRVRDLA</sequence>
<keyword evidence="1 2" id="KW-0732">Signal</keyword>
<keyword evidence="6" id="KW-1185">Reference proteome</keyword>
<evidence type="ECO:0000259" key="3">
    <source>
        <dbReference type="Pfam" id="PF00149"/>
    </source>
</evidence>
<dbReference type="InterPro" id="IPR006179">
    <property type="entry name" value="5_nucleotidase/apyrase"/>
</dbReference>
<feature type="signal peptide" evidence="2">
    <location>
        <begin position="1"/>
        <end position="19"/>
    </location>
</feature>
<evidence type="ECO:0000313" key="5">
    <source>
        <dbReference type="EMBL" id="GID09590.1"/>
    </source>
</evidence>
<dbReference type="InterPro" id="IPR029052">
    <property type="entry name" value="Metallo-depent_PP-like"/>
</dbReference>
<dbReference type="SUPFAM" id="SSF55816">
    <property type="entry name" value="5'-nucleotidase (syn. UDP-sugar hydrolase), C-terminal domain"/>
    <property type="match status" value="1"/>
</dbReference>
<dbReference type="GO" id="GO:0030288">
    <property type="term" value="C:outer membrane-bounded periplasmic space"/>
    <property type="evidence" value="ECO:0007669"/>
    <property type="project" value="TreeGrafter"/>
</dbReference>
<dbReference type="InterPro" id="IPR004843">
    <property type="entry name" value="Calcineurin-like_PHP"/>
</dbReference>
<dbReference type="EMBL" id="BOMB01000001">
    <property type="protein sequence ID" value="GID09590.1"/>
    <property type="molecule type" value="Genomic_DNA"/>
</dbReference>
<organism evidence="5 6">
    <name type="scientific">Actinocatenispora rupis</name>
    <dbReference type="NCBI Taxonomy" id="519421"/>
    <lineage>
        <taxon>Bacteria</taxon>
        <taxon>Bacillati</taxon>
        <taxon>Actinomycetota</taxon>
        <taxon>Actinomycetes</taxon>
        <taxon>Micromonosporales</taxon>
        <taxon>Micromonosporaceae</taxon>
        <taxon>Actinocatenispora</taxon>
    </lineage>
</organism>
<dbReference type="AlphaFoldDB" id="A0A8J3NAD3"/>
<dbReference type="InterPro" id="IPR008334">
    <property type="entry name" value="5'-Nucleotdase_C"/>
</dbReference>
<keyword evidence="2" id="KW-0547">Nucleotide-binding</keyword>
<gene>
    <name evidence="5" type="ORF">Aru02nite_04790</name>
</gene>
<evidence type="ECO:0000256" key="2">
    <source>
        <dbReference type="RuleBase" id="RU362119"/>
    </source>
</evidence>
<dbReference type="Proteomes" id="UP000612808">
    <property type="component" value="Unassembled WGS sequence"/>
</dbReference>
<dbReference type="GO" id="GO:0008768">
    <property type="term" value="F:UDP-sugar diphosphatase activity"/>
    <property type="evidence" value="ECO:0007669"/>
    <property type="project" value="TreeGrafter"/>
</dbReference>
<evidence type="ECO:0000259" key="4">
    <source>
        <dbReference type="Pfam" id="PF02872"/>
    </source>
</evidence>
<accession>A0A8J3NAD3</accession>
<keyword evidence="2" id="KW-0378">Hydrolase</keyword>
<proteinExistence type="inferred from homology"/>
<evidence type="ECO:0000313" key="6">
    <source>
        <dbReference type="Proteomes" id="UP000612808"/>
    </source>
</evidence>
<feature type="chain" id="PRO_5035339028" evidence="2">
    <location>
        <begin position="20"/>
        <end position="591"/>
    </location>
</feature>
<reference evidence="5" key="1">
    <citation type="submission" date="2021-01" db="EMBL/GenBank/DDBJ databases">
        <title>Whole genome shotgun sequence of Actinocatenispora rupis NBRC 107355.</title>
        <authorList>
            <person name="Komaki H."/>
            <person name="Tamura T."/>
        </authorList>
    </citation>
    <scope>NUCLEOTIDE SEQUENCE</scope>
    <source>
        <strain evidence="5">NBRC 107355</strain>
    </source>
</reference>